<feature type="transmembrane region" description="Helical" evidence="2">
    <location>
        <begin position="181"/>
        <end position="200"/>
    </location>
</feature>
<name>A0A9W9DN96_9AGAR</name>
<accession>A0A9W9DN96</accession>
<evidence type="ECO:0000256" key="1">
    <source>
        <dbReference type="SAM" id="MobiDB-lite"/>
    </source>
</evidence>
<gene>
    <name evidence="3" type="ORF">C8J55DRAFT_489741</name>
</gene>
<dbReference type="EMBL" id="JANVFS010000018">
    <property type="protein sequence ID" value="KAJ4477746.1"/>
    <property type="molecule type" value="Genomic_DNA"/>
</dbReference>
<evidence type="ECO:0000313" key="3">
    <source>
        <dbReference type="EMBL" id="KAJ4477746.1"/>
    </source>
</evidence>
<feature type="region of interest" description="Disordered" evidence="1">
    <location>
        <begin position="1"/>
        <end position="68"/>
    </location>
</feature>
<keyword evidence="2" id="KW-1133">Transmembrane helix</keyword>
<reference evidence="3" key="2">
    <citation type="journal article" date="2023" name="Proc. Natl. Acad. Sci. U.S.A.">
        <title>A global phylogenomic analysis of the shiitake genus Lentinula.</title>
        <authorList>
            <person name="Sierra-Patev S."/>
            <person name="Min B."/>
            <person name="Naranjo-Ortiz M."/>
            <person name="Looney B."/>
            <person name="Konkel Z."/>
            <person name="Slot J.C."/>
            <person name="Sakamoto Y."/>
            <person name="Steenwyk J.L."/>
            <person name="Rokas A."/>
            <person name="Carro J."/>
            <person name="Camarero S."/>
            <person name="Ferreira P."/>
            <person name="Molpeceres G."/>
            <person name="Ruiz-Duenas F.J."/>
            <person name="Serrano A."/>
            <person name="Henrissat B."/>
            <person name="Drula E."/>
            <person name="Hughes K.W."/>
            <person name="Mata J.L."/>
            <person name="Ishikawa N.K."/>
            <person name="Vargas-Isla R."/>
            <person name="Ushijima S."/>
            <person name="Smith C.A."/>
            <person name="Donoghue J."/>
            <person name="Ahrendt S."/>
            <person name="Andreopoulos W."/>
            <person name="He G."/>
            <person name="LaButti K."/>
            <person name="Lipzen A."/>
            <person name="Ng V."/>
            <person name="Riley R."/>
            <person name="Sandor L."/>
            <person name="Barry K."/>
            <person name="Martinez A.T."/>
            <person name="Xiao Y."/>
            <person name="Gibbons J.G."/>
            <person name="Terashima K."/>
            <person name="Grigoriev I.V."/>
            <person name="Hibbett D."/>
        </authorList>
    </citation>
    <scope>NUCLEOTIDE SEQUENCE</scope>
    <source>
        <strain evidence="3">Sp2 HRB7682 ss15</strain>
    </source>
</reference>
<comment type="caution">
    <text evidence="3">The sequence shown here is derived from an EMBL/GenBank/DDBJ whole genome shotgun (WGS) entry which is preliminary data.</text>
</comment>
<organism evidence="3 4">
    <name type="scientific">Lentinula lateritia</name>
    <dbReference type="NCBI Taxonomy" id="40482"/>
    <lineage>
        <taxon>Eukaryota</taxon>
        <taxon>Fungi</taxon>
        <taxon>Dikarya</taxon>
        <taxon>Basidiomycota</taxon>
        <taxon>Agaricomycotina</taxon>
        <taxon>Agaricomycetes</taxon>
        <taxon>Agaricomycetidae</taxon>
        <taxon>Agaricales</taxon>
        <taxon>Marasmiineae</taxon>
        <taxon>Omphalotaceae</taxon>
        <taxon>Lentinula</taxon>
    </lineage>
</organism>
<feature type="transmembrane region" description="Helical" evidence="2">
    <location>
        <begin position="156"/>
        <end position="175"/>
    </location>
</feature>
<sequence>MGSIQPIAASKSGEAGDSSPPAPQPLPPLFRQAQPDRTRISLPSTSTGRLTTTSELNSEPAPRLPPLRLGSQFAPESVLLQMPPRTSLLPSRSIGPFYVVEPESVWDSSSSRILSLSSSSGETQQDFPMADVPTTPTHRTLSKHTHHGIQITMSHWRWFLTIVVFILGIGSAFAGYKNNSIAVVVVGVVTAVASLISSIISQWSETHKTKQGSSTYPTPHNLDQTQAPARETIRLPELSFNHGPSIEASSTNRLNLSEHRVFQSAAGRIYTGSSGLEINGGESNEVRKRNNQSEKKEE</sequence>
<protein>
    <submittedName>
        <fullName evidence="3">Uncharacterized protein</fullName>
    </submittedName>
</protein>
<feature type="compositionally biased region" description="Polar residues" evidence="1">
    <location>
        <begin position="41"/>
        <end position="57"/>
    </location>
</feature>
<evidence type="ECO:0000313" key="4">
    <source>
        <dbReference type="Proteomes" id="UP001150238"/>
    </source>
</evidence>
<reference evidence="3" key="1">
    <citation type="submission" date="2022-08" db="EMBL/GenBank/DDBJ databases">
        <authorList>
            <consortium name="DOE Joint Genome Institute"/>
            <person name="Min B."/>
            <person name="Riley R."/>
            <person name="Sierra-Patev S."/>
            <person name="Naranjo-Ortiz M."/>
            <person name="Looney B."/>
            <person name="Konkel Z."/>
            <person name="Slot J.C."/>
            <person name="Sakamoto Y."/>
            <person name="Steenwyk J.L."/>
            <person name="Rokas A."/>
            <person name="Carro J."/>
            <person name="Camarero S."/>
            <person name="Ferreira P."/>
            <person name="Molpeceres G."/>
            <person name="Ruiz-Duenas F.J."/>
            <person name="Serrano A."/>
            <person name="Henrissat B."/>
            <person name="Drula E."/>
            <person name="Hughes K.W."/>
            <person name="Mata J.L."/>
            <person name="Ishikawa N.K."/>
            <person name="Vargas-Isla R."/>
            <person name="Ushijima S."/>
            <person name="Smith C.A."/>
            <person name="Ahrendt S."/>
            <person name="Andreopoulos W."/>
            <person name="He G."/>
            <person name="Labutti K."/>
            <person name="Lipzen A."/>
            <person name="Ng V."/>
            <person name="Sandor L."/>
            <person name="Barry K."/>
            <person name="Martinez A.T."/>
            <person name="Xiao Y."/>
            <person name="Gibbons J.G."/>
            <person name="Terashima K."/>
            <person name="Hibbett D.S."/>
            <person name="Grigoriev I.V."/>
        </authorList>
    </citation>
    <scope>NUCLEOTIDE SEQUENCE</scope>
    <source>
        <strain evidence="3">Sp2 HRB7682 ss15</strain>
    </source>
</reference>
<keyword evidence="2" id="KW-0472">Membrane</keyword>
<evidence type="ECO:0000256" key="2">
    <source>
        <dbReference type="SAM" id="Phobius"/>
    </source>
</evidence>
<dbReference type="AlphaFoldDB" id="A0A9W9DN96"/>
<dbReference type="Proteomes" id="UP001150238">
    <property type="component" value="Unassembled WGS sequence"/>
</dbReference>
<feature type="region of interest" description="Disordered" evidence="1">
    <location>
        <begin position="273"/>
        <end position="298"/>
    </location>
</feature>
<keyword evidence="2" id="KW-0812">Transmembrane</keyword>
<proteinExistence type="predicted"/>
<feature type="compositionally biased region" description="Basic and acidic residues" evidence="1">
    <location>
        <begin position="284"/>
        <end position="298"/>
    </location>
</feature>